<evidence type="ECO:0000256" key="1">
    <source>
        <dbReference type="SAM" id="MobiDB-lite"/>
    </source>
</evidence>
<evidence type="ECO:0000313" key="3">
    <source>
        <dbReference type="Proteomes" id="UP000383932"/>
    </source>
</evidence>
<comment type="caution">
    <text evidence="2">The sequence shown here is derived from an EMBL/GenBank/DDBJ whole genome shotgun (WGS) entry which is preliminary data.</text>
</comment>
<dbReference type="AlphaFoldDB" id="A0A5N5QN19"/>
<keyword evidence="3" id="KW-1185">Reference proteome</keyword>
<dbReference type="Proteomes" id="UP000383932">
    <property type="component" value="Unassembled WGS sequence"/>
</dbReference>
<evidence type="ECO:0000313" key="2">
    <source>
        <dbReference type="EMBL" id="KAB5592647.1"/>
    </source>
</evidence>
<organism evidence="2 3">
    <name type="scientific">Ceratobasidium theobromae</name>
    <dbReference type="NCBI Taxonomy" id="1582974"/>
    <lineage>
        <taxon>Eukaryota</taxon>
        <taxon>Fungi</taxon>
        <taxon>Dikarya</taxon>
        <taxon>Basidiomycota</taxon>
        <taxon>Agaricomycotina</taxon>
        <taxon>Agaricomycetes</taxon>
        <taxon>Cantharellales</taxon>
        <taxon>Ceratobasidiaceae</taxon>
        <taxon>Ceratobasidium</taxon>
    </lineage>
</organism>
<feature type="compositionally biased region" description="Basic and acidic residues" evidence="1">
    <location>
        <begin position="1"/>
        <end position="15"/>
    </location>
</feature>
<sequence>MVEEEGRRTRERLEGESLATASPREFGKRVKDGGGTHAALIWMEPASAEAKLSASQAARQPAPYLS</sequence>
<gene>
    <name evidence="2" type="ORF">CTheo_3911</name>
</gene>
<protein>
    <submittedName>
        <fullName evidence="2">Uncharacterized protein</fullName>
    </submittedName>
</protein>
<name>A0A5N5QN19_9AGAM</name>
<reference evidence="2 3" key="1">
    <citation type="journal article" date="2019" name="Fungal Biol. Biotechnol.">
        <title>Draft genome sequence of fastidious pathogen Ceratobasidium theobromae, which causes vascular-streak dieback in Theobroma cacao.</title>
        <authorList>
            <person name="Ali S.S."/>
            <person name="Asman A."/>
            <person name="Shao J."/>
            <person name="Firmansyah A.P."/>
            <person name="Susilo A.W."/>
            <person name="Rosmana A."/>
            <person name="McMahon P."/>
            <person name="Junaid M."/>
            <person name="Guest D."/>
            <person name="Kheng T.Y."/>
            <person name="Meinhardt L.W."/>
            <person name="Bailey B.A."/>
        </authorList>
    </citation>
    <scope>NUCLEOTIDE SEQUENCE [LARGE SCALE GENOMIC DNA]</scope>
    <source>
        <strain evidence="2 3">CT2</strain>
    </source>
</reference>
<accession>A0A5N5QN19</accession>
<proteinExistence type="predicted"/>
<dbReference type="EMBL" id="SSOP01000058">
    <property type="protein sequence ID" value="KAB5592647.1"/>
    <property type="molecule type" value="Genomic_DNA"/>
</dbReference>
<feature type="region of interest" description="Disordered" evidence="1">
    <location>
        <begin position="1"/>
        <end position="20"/>
    </location>
</feature>